<organism evidence="2 3">
    <name type="scientific">Miniimonas arenae</name>
    <dbReference type="NCBI Taxonomy" id="676201"/>
    <lineage>
        <taxon>Bacteria</taxon>
        <taxon>Bacillati</taxon>
        <taxon>Actinomycetota</taxon>
        <taxon>Actinomycetes</taxon>
        <taxon>Micrococcales</taxon>
        <taxon>Beutenbergiaceae</taxon>
        <taxon>Miniimonas</taxon>
    </lineage>
</organism>
<protein>
    <submittedName>
        <fullName evidence="2">META domain-containing protein</fullName>
    </submittedName>
</protein>
<dbReference type="InterPro" id="IPR005184">
    <property type="entry name" value="DUF306_Meta_HslJ"/>
</dbReference>
<evidence type="ECO:0000313" key="3">
    <source>
        <dbReference type="Proteomes" id="UP000313849"/>
    </source>
</evidence>
<comment type="caution">
    <text evidence="2">The sequence shown here is derived from an EMBL/GenBank/DDBJ whole genome shotgun (WGS) entry which is preliminary data.</text>
</comment>
<evidence type="ECO:0000313" key="2">
    <source>
        <dbReference type="EMBL" id="TNU74914.1"/>
    </source>
</evidence>
<dbReference type="Gene3D" id="2.40.128.270">
    <property type="match status" value="1"/>
</dbReference>
<accession>A0A5C5BEB5</accession>
<dbReference type="EMBL" id="VENP01000019">
    <property type="protein sequence ID" value="TNU74914.1"/>
    <property type="molecule type" value="Genomic_DNA"/>
</dbReference>
<dbReference type="AlphaFoldDB" id="A0A5C5BEB5"/>
<sequence length="142" mass="14429">MTRTQTVVRPRVAAALAVALLLLTTVLTFGVAGRVDAAPAAQLPVGSWVLESNPAITLDVAPDGHVSGSGGLNRYATTMVVNADGTVDFAPFMTTLMGGPNDVMAAEHAFLMFLEGVVQADVAGATLTLTTGDGVSQVFVAA</sequence>
<dbReference type="RefSeq" id="WP_139986584.1">
    <property type="nucleotide sequence ID" value="NZ_VENP01000019.1"/>
</dbReference>
<dbReference type="Pfam" id="PF03724">
    <property type="entry name" value="META"/>
    <property type="match status" value="1"/>
</dbReference>
<evidence type="ECO:0000259" key="1">
    <source>
        <dbReference type="Pfam" id="PF03724"/>
    </source>
</evidence>
<proteinExistence type="predicted"/>
<reference evidence="2 3" key="1">
    <citation type="submission" date="2019-06" db="EMBL/GenBank/DDBJ databases">
        <title>Draft genome sequence of Miniimonas arenae KCTC 19750T isolated from sea sand.</title>
        <authorList>
            <person name="Park S.-J."/>
        </authorList>
    </citation>
    <scope>NUCLEOTIDE SEQUENCE [LARGE SCALE GENOMIC DNA]</scope>
    <source>
        <strain evidence="2 3">KCTC 19750</strain>
    </source>
</reference>
<keyword evidence="3" id="KW-1185">Reference proteome</keyword>
<dbReference type="InterPro" id="IPR038670">
    <property type="entry name" value="HslJ-like_sf"/>
</dbReference>
<feature type="domain" description="DUF306" evidence="1">
    <location>
        <begin position="52"/>
        <end position="136"/>
    </location>
</feature>
<name>A0A5C5BEB5_9MICO</name>
<dbReference type="OrthoDB" id="9809132at2"/>
<gene>
    <name evidence="2" type="ORF">FH969_06835</name>
</gene>
<dbReference type="Proteomes" id="UP000313849">
    <property type="component" value="Unassembled WGS sequence"/>
</dbReference>